<name>A0A811KH41_9BILA</name>
<evidence type="ECO:0000259" key="1">
    <source>
        <dbReference type="Pfam" id="PF00646"/>
    </source>
</evidence>
<dbReference type="Pfam" id="PF00646">
    <property type="entry name" value="F-box"/>
    <property type="match status" value="1"/>
</dbReference>
<organism evidence="2 3">
    <name type="scientific">Bursaphelenchus okinawaensis</name>
    <dbReference type="NCBI Taxonomy" id="465554"/>
    <lineage>
        <taxon>Eukaryota</taxon>
        <taxon>Metazoa</taxon>
        <taxon>Ecdysozoa</taxon>
        <taxon>Nematoda</taxon>
        <taxon>Chromadorea</taxon>
        <taxon>Rhabditida</taxon>
        <taxon>Tylenchina</taxon>
        <taxon>Tylenchomorpha</taxon>
        <taxon>Aphelenchoidea</taxon>
        <taxon>Aphelenchoididae</taxon>
        <taxon>Bursaphelenchus</taxon>
    </lineage>
</organism>
<dbReference type="SUPFAM" id="SSF81383">
    <property type="entry name" value="F-box domain"/>
    <property type="match status" value="1"/>
</dbReference>
<dbReference type="Proteomes" id="UP000614601">
    <property type="component" value="Unassembled WGS sequence"/>
</dbReference>
<sequence>MNVRIKMISVTAAAHSFRSSRSLGTHLKAYGSGRVALAATDPIDRDQQESQPNLLKKIIVKLWHLLLNIFKSLCPFSHYIVQTEESEELIKKKKKMKEKGNSMFDKLEDKTVLRIFRFVDGKSIIALEKTCSKLNKLIRDNCDYLPKIQKDQVKLYFDEGEVIISPVDERKVPSRFTMVPLECLSDYLRHISTLSLFIRGLIPIETVPVLRRLSRYHLDFSQVYFLWCELDQDAEEYLKGLFLANANTLSDIGLESCSPTQLISDSLIAGNLHNLVSLRVWHDTSGHVYPITDRTLFKLVELQTKAMSPLETLDLNCCRVTVIGVTALIEAWYLQQYTQSNICLSLRNCGFSQYDLMKQCRNHEIPISSTGLLQKEDAHLIVHIN</sequence>
<accession>A0A811KH41</accession>
<dbReference type="AlphaFoldDB" id="A0A811KH41"/>
<evidence type="ECO:0000313" key="2">
    <source>
        <dbReference type="EMBL" id="CAD5214658.1"/>
    </source>
</evidence>
<gene>
    <name evidence="2" type="ORF">BOKJ2_LOCUS5703</name>
</gene>
<dbReference type="SUPFAM" id="SSF52047">
    <property type="entry name" value="RNI-like"/>
    <property type="match status" value="1"/>
</dbReference>
<dbReference type="EMBL" id="CAJFDH010000003">
    <property type="protein sequence ID" value="CAD5214658.1"/>
    <property type="molecule type" value="Genomic_DNA"/>
</dbReference>
<comment type="caution">
    <text evidence="2">The sequence shown here is derived from an EMBL/GenBank/DDBJ whole genome shotgun (WGS) entry which is preliminary data.</text>
</comment>
<reference evidence="2" key="1">
    <citation type="submission" date="2020-09" db="EMBL/GenBank/DDBJ databases">
        <authorList>
            <person name="Kikuchi T."/>
        </authorList>
    </citation>
    <scope>NUCLEOTIDE SEQUENCE</scope>
    <source>
        <strain evidence="2">SH1</strain>
    </source>
</reference>
<dbReference type="Gene3D" id="3.80.10.10">
    <property type="entry name" value="Ribonuclease Inhibitor"/>
    <property type="match status" value="1"/>
</dbReference>
<dbReference type="OrthoDB" id="1107553at2759"/>
<dbReference type="InterPro" id="IPR032675">
    <property type="entry name" value="LRR_dom_sf"/>
</dbReference>
<feature type="domain" description="F-box" evidence="1">
    <location>
        <begin position="107"/>
        <end position="142"/>
    </location>
</feature>
<protein>
    <recommendedName>
        <fullName evidence="1">F-box domain-containing protein</fullName>
    </recommendedName>
</protein>
<proteinExistence type="predicted"/>
<dbReference type="EMBL" id="CAJFCW020000003">
    <property type="protein sequence ID" value="CAG9103071.1"/>
    <property type="molecule type" value="Genomic_DNA"/>
</dbReference>
<evidence type="ECO:0000313" key="3">
    <source>
        <dbReference type="Proteomes" id="UP000614601"/>
    </source>
</evidence>
<dbReference type="InterPro" id="IPR001810">
    <property type="entry name" value="F-box_dom"/>
</dbReference>
<dbReference type="Proteomes" id="UP000783686">
    <property type="component" value="Unassembled WGS sequence"/>
</dbReference>
<dbReference type="InterPro" id="IPR036047">
    <property type="entry name" value="F-box-like_dom_sf"/>
</dbReference>
<keyword evidence="3" id="KW-1185">Reference proteome</keyword>